<dbReference type="InterPro" id="IPR013524">
    <property type="entry name" value="Runt_dom"/>
</dbReference>
<accession>A0A815GFF4</accession>
<feature type="compositionally biased region" description="Acidic residues" evidence="5">
    <location>
        <begin position="200"/>
        <end position="212"/>
    </location>
</feature>
<dbReference type="EMBL" id="CAJNOM010000303">
    <property type="protein sequence ID" value="CAF1338122.1"/>
    <property type="molecule type" value="Genomic_DNA"/>
</dbReference>
<gene>
    <name evidence="7" type="ORF">QVE165_LOCUS33279</name>
</gene>
<dbReference type="PANTHER" id="PTHR11950:SF31">
    <property type="entry name" value="SEGMENTATION PROTEIN RUNT"/>
    <property type="match status" value="1"/>
</dbReference>
<reference evidence="7" key="1">
    <citation type="submission" date="2021-02" db="EMBL/GenBank/DDBJ databases">
        <authorList>
            <person name="Nowell W R."/>
        </authorList>
    </citation>
    <scope>NUCLEOTIDE SEQUENCE</scope>
</reference>
<feature type="compositionally biased region" description="Low complexity" evidence="5">
    <location>
        <begin position="359"/>
        <end position="379"/>
    </location>
</feature>
<evidence type="ECO:0000313" key="8">
    <source>
        <dbReference type="Proteomes" id="UP000663832"/>
    </source>
</evidence>
<dbReference type="GO" id="GO:0000978">
    <property type="term" value="F:RNA polymerase II cis-regulatory region sequence-specific DNA binding"/>
    <property type="evidence" value="ECO:0007669"/>
    <property type="project" value="TreeGrafter"/>
</dbReference>
<evidence type="ECO:0000313" key="7">
    <source>
        <dbReference type="EMBL" id="CAF1338122.1"/>
    </source>
</evidence>
<dbReference type="AlphaFoldDB" id="A0A815GFF4"/>
<keyword evidence="2" id="KW-0805">Transcription regulation</keyword>
<organism evidence="7 8">
    <name type="scientific">Adineta steineri</name>
    <dbReference type="NCBI Taxonomy" id="433720"/>
    <lineage>
        <taxon>Eukaryota</taxon>
        <taxon>Metazoa</taxon>
        <taxon>Spiralia</taxon>
        <taxon>Gnathifera</taxon>
        <taxon>Rotifera</taxon>
        <taxon>Eurotatoria</taxon>
        <taxon>Bdelloidea</taxon>
        <taxon>Adinetida</taxon>
        <taxon>Adinetidae</taxon>
        <taxon>Adineta</taxon>
    </lineage>
</organism>
<keyword evidence="8" id="KW-1185">Reference proteome</keyword>
<dbReference type="InterPro" id="IPR012346">
    <property type="entry name" value="p53/RUNT-type_TF_DNA-bd_sf"/>
</dbReference>
<feature type="domain" description="Runt" evidence="6">
    <location>
        <begin position="61"/>
        <end position="189"/>
    </location>
</feature>
<dbReference type="GO" id="GO:0000981">
    <property type="term" value="F:DNA-binding transcription factor activity, RNA polymerase II-specific"/>
    <property type="evidence" value="ECO:0007669"/>
    <property type="project" value="TreeGrafter"/>
</dbReference>
<comment type="caution">
    <text evidence="7">The sequence shown here is derived from an EMBL/GenBank/DDBJ whole genome shotgun (WGS) entry which is preliminary data.</text>
</comment>
<name>A0A815GFF4_9BILA</name>
<feature type="compositionally biased region" description="Polar residues" evidence="5">
    <location>
        <begin position="213"/>
        <end position="226"/>
    </location>
</feature>
<proteinExistence type="predicted"/>
<evidence type="ECO:0000256" key="3">
    <source>
        <dbReference type="ARBA" id="ARBA00023163"/>
    </source>
</evidence>
<dbReference type="Gene3D" id="2.60.40.720">
    <property type="match status" value="1"/>
</dbReference>
<evidence type="ECO:0000256" key="5">
    <source>
        <dbReference type="SAM" id="MobiDB-lite"/>
    </source>
</evidence>
<dbReference type="InterPro" id="IPR008967">
    <property type="entry name" value="p53-like_TF_DNA-bd_sf"/>
</dbReference>
<dbReference type="SUPFAM" id="SSF49417">
    <property type="entry name" value="p53-like transcription factors"/>
    <property type="match status" value="1"/>
</dbReference>
<evidence type="ECO:0000259" key="6">
    <source>
        <dbReference type="PROSITE" id="PS51062"/>
    </source>
</evidence>
<feature type="region of interest" description="Disordered" evidence="5">
    <location>
        <begin position="351"/>
        <end position="379"/>
    </location>
</feature>
<sequence>MAYDGRRVSTESDKSSTSTAHSTESTTTYPRTPIDRKLYIEIPKTTGNKPNVIKRNSTMSSPAEIVLARAKNTFVELNPHFECSSLPNHWRKNKSLHFILRTKNRLAIKSNTRVFILAGNEFNPCATLKNNVSCFRNGQAEFNDLRFLAASGRGKKFTLSIIIETTPPQQCTYRRAIKITVDGPRKKRELKLKSDVNDTQADESNIDGDSDNESQTTSTSMNIDSKPTVNQGNYYLGIFAILILNLNKKGSSGLLLLAAAAEKKRNDEQDESSSYSYPSPQHGIPNIYNSLSPPSILASQFSHLIGFSPTSNDSNSRLIRRPNQSTISNSSPSSNLIFSLTGPNYFGIHYQQQQRRDQQTTSTNTSTSNTSTSTHVLCR</sequence>
<evidence type="ECO:0000256" key="4">
    <source>
        <dbReference type="ARBA" id="ARBA00023242"/>
    </source>
</evidence>
<feature type="region of interest" description="Disordered" evidence="5">
    <location>
        <begin position="1"/>
        <end position="30"/>
    </location>
</feature>
<keyword evidence="3" id="KW-0804">Transcription</keyword>
<dbReference type="PROSITE" id="PS51062">
    <property type="entry name" value="RUNT"/>
    <property type="match status" value="1"/>
</dbReference>
<protein>
    <recommendedName>
        <fullName evidence="6">Runt domain-containing protein</fullName>
    </recommendedName>
</protein>
<dbReference type="InterPro" id="IPR000040">
    <property type="entry name" value="AML1_Runt"/>
</dbReference>
<comment type="subcellular location">
    <subcellularLocation>
        <location evidence="1">Nucleus</location>
    </subcellularLocation>
</comment>
<feature type="compositionally biased region" description="Low complexity" evidence="5">
    <location>
        <begin position="15"/>
        <end position="28"/>
    </location>
</feature>
<dbReference type="OrthoDB" id="10029800at2759"/>
<feature type="region of interest" description="Disordered" evidence="5">
    <location>
        <begin position="266"/>
        <end position="288"/>
    </location>
</feature>
<dbReference type="Proteomes" id="UP000663832">
    <property type="component" value="Unassembled WGS sequence"/>
</dbReference>
<dbReference type="Pfam" id="PF00853">
    <property type="entry name" value="Runt"/>
    <property type="match status" value="1"/>
</dbReference>
<dbReference type="PANTHER" id="PTHR11950">
    <property type="entry name" value="RUNT RELATED"/>
    <property type="match status" value="1"/>
</dbReference>
<feature type="region of interest" description="Disordered" evidence="5">
    <location>
        <begin position="190"/>
        <end position="226"/>
    </location>
</feature>
<dbReference type="GO" id="GO:0005524">
    <property type="term" value="F:ATP binding"/>
    <property type="evidence" value="ECO:0007669"/>
    <property type="project" value="InterPro"/>
</dbReference>
<evidence type="ECO:0000256" key="1">
    <source>
        <dbReference type="ARBA" id="ARBA00004123"/>
    </source>
</evidence>
<feature type="compositionally biased region" description="Low complexity" evidence="5">
    <location>
        <begin position="325"/>
        <end position="334"/>
    </location>
</feature>
<dbReference type="GO" id="GO:0005634">
    <property type="term" value="C:nucleus"/>
    <property type="evidence" value="ECO:0007669"/>
    <property type="project" value="UniProtKB-SubCell"/>
</dbReference>
<evidence type="ECO:0000256" key="2">
    <source>
        <dbReference type="ARBA" id="ARBA00023015"/>
    </source>
</evidence>
<dbReference type="PRINTS" id="PR00967">
    <property type="entry name" value="ONCOGENEAML1"/>
</dbReference>
<feature type="region of interest" description="Disordered" evidence="5">
    <location>
        <begin position="311"/>
        <end position="334"/>
    </location>
</feature>
<feature type="compositionally biased region" description="Basic and acidic residues" evidence="5">
    <location>
        <begin position="1"/>
        <end position="14"/>
    </location>
</feature>
<keyword evidence="4" id="KW-0539">Nucleus</keyword>